<protein>
    <recommendedName>
        <fullName evidence="3">Exostosin GT47 domain-containing protein</fullName>
    </recommendedName>
</protein>
<gene>
    <name evidence="1" type="ORF">A3I41_03740</name>
</gene>
<dbReference type="AlphaFoldDB" id="A0A1F7V977"/>
<dbReference type="Proteomes" id="UP000176593">
    <property type="component" value="Unassembled WGS sequence"/>
</dbReference>
<dbReference type="EMBL" id="MGEQ01000003">
    <property type="protein sequence ID" value="OGL87033.1"/>
    <property type="molecule type" value="Genomic_DNA"/>
</dbReference>
<reference evidence="1 2" key="1">
    <citation type="journal article" date="2016" name="Nat. Commun.">
        <title>Thousands of microbial genomes shed light on interconnected biogeochemical processes in an aquifer system.</title>
        <authorList>
            <person name="Anantharaman K."/>
            <person name="Brown C.T."/>
            <person name="Hug L.A."/>
            <person name="Sharon I."/>
            <person name="Castelle C.J."/>
            <person name="Probst A.J."/>
            <person name="Thomas B.C."/>
            <person name="Singh A."/>
            <person name="Wilkins M.J."/>
            <person name="Karaoz U."/>
            <person name="Brodie E.L."/>
            <person name="Williams K.H."/>
            <person name="Hubbard S.S."/>
            <person name="Banfield J.F."/>
        </authorList>
    </citation>
    <scope>NUCLEOTIDE SEQUENCE [LARGE SCALE GENOMIC DNA]</scope>
</reference>
<evidence type="ECO:0000313" key="2">
    <source>
        <dbReference type="Proteomes" id="UP000176593"/>
    </source>
</evidence>
<organism evidence="1 2">
    <name type="scientific">Candidatus Uhrbacteria bacterium RIFCSPLOWO2_02_FULL_48_18</name>
    <dbReference type="NCBI Taxonomy" id="1802408"/>
    <lineage>
        <taxon>Bacteria</taxon>
        <taxon>Candidatus Uhriibacteriota</taxon>
    </lineage>
</organism>
<evidence type="ECO:0008006" key="3">
    <source>
        <dbReference type="Google" id="ProtNLM"/>
    </source>
</evidence>
<proteinExistence type="predicted"/>
<comment type="caution">
    <text evidence="1">The sequence shown here is derived from an EMBL/GenBank/DDBJ whole genome shotgun (WGS) entry which is preliminary data.</text>
</comment>
<dbReference type="InterPro" id="IPR038577">
    <property type="entry name" value="GT10-like_C_sf"/>
</dbReference>
<name>A0A1F7V977_9BACT</name>
<sequence>MMYSLKIFCDWMLPIELEFDEPVELYVDKIHVDVSLCKKILLLVEPDELTRFSDWVIQNHSYYHAILTHEEKILNACPNAHLMVFGPPWVHSYAFPQKTFGVSTVVGLKKQLPGHWLRLALWRRQEEILIPKKFYTSERGGKIFWRLMHRIKNVHMPLLGESKLPLFDAQFHIAIENCKKTYWFTEKLTDCFQTKTIPIYWGCPNIGNYFDMRGMILVESVDDIIVECNKLTPSTYEQMLKYANANYETSLRYVDFAGRVKEKIQIVMSVE</sequence>
<evidence type="ECO:0000313" key="1">
    <source>
        <dbReference type="EMBL" id="OGL87033.1"/>
    </source>
</evidence>
<dbReference type="Gene3D" id="3.40.50.11660">
    <property type="entry name" value="Glycosyl transferase family 10, C-terminal domain"/>
    <property type="match status" value="1"/>
</dbReference>
<dbReference type="SUPFAM" id="SSF53756">
    <property type="entry name" value="UDP-Glycosyltransferase/glycogen phosphorylase"/>
    <property type="match status" value="1"/>
</dbReference>
<accession>A0A1F7V977</accession>